<evidence type="ECO:0000313" key="8">
    <source>
        <dbReference type="EMBL" id="CUS11929.1"/>
    </source>
</evidence>
<dbReference type="GO" id="GO:0030258">
    <property type="term" value="P:lipid modification"/>
    <property type="evidence" value="ECO:0007669"/>
    <property type="project" value="TreeGrafter"/>
</dbReference>
<comment type="subcellular location">
    <subcellularLocation>
        <location evidence="1">Membrane</location>
        <topology evidence="1">Multi-pass membrane protein</topology>
    </subcellularLocation>
</comment>
<protein>
    <submittedName>
        <fullName evidence="8">Uncharacterized protein</fullName>
    </submittedName>
</protein>
<dbReference type="InterPro" id="IPR004299">
    <property type="entry name" value="MBOAT_fam"/>
</dbReference>
<dbReference type="Proteomes" id="UP001412239">
    <property type="component" value="Unassembled WGS sequence"/>
</dbReference>
<evidence type="ECO:0000256" key="3">
    <source>
        <dbReference type="ARBA" id="ARBA00022692"/>
    </source>
</evidence>
<accession>A0A292PWJ9</accession>
<feature type="transmembrane region" description="Helical" evidence="7">
    <location>
        <begin position="20"/>
        <end position="36"/>
    </location>
</feature>
<dbReference type="EMBL" id="LN891008">
    <property type="protein sequence ID" value="CUS11929.1"/>
    <property type="molecule type" value="Genomic_DNA"/>
</dbReference>
<dbReference type="GO" id="GO:0003841">
    <property type="term" value="F:1-acylglycerol-3-phosphate O-acyltransferase activity"/>
    <property type="evidence" value="ECO:0007669"/>
    <property type="project" value="TreeGrafter"/>
</dbReference>
<dbReference type="AlphaFoldDB" id="A0A292PWJ9"/>
<sequence length="568" mass="64426">MIPLIDYRESYFFPLARPRGFTFCNFLTFVLAFVWLENVTGAFKDELKLIFTILLSYPLAGVLKRLPDAEPGKRNLFMIGVSLFYMVGVFDLWGGLRTLGVSAGGAYAIAKFVRGPYMPWIAFVYLMGHMLISHIERELHGIPGVVDVTGAQMVMVMKLTAFCWSVHDGRLPEKDLSAFQKDRALPVMPGILNYTAYVLFFPSLFAGPAFDFAEYQRWIDCTMFDVTAPGATKGSTKRKRKIPKSHRPAIWKAVCGLGWIFAFMKFSSWYKPEFVLGDEFLGYSVLRRIWYIYALGFAARLKYYGVWSLTEGASILSGLGYNGLDENKKPRWDRLTNVDPWALETAENSRAYLESWNMNTNKWLKNYVYLRVTPRGKKPGFRSSLATFGTSAIWHGISPGYYLTFLTASLVQTVAKYFRRHIRPFFMEPDGKTPGKHKKAYDIFGLLATQIGFSYIVAPFIILDFKNSLILWGRVKFFVHIGILLSMLFFNSPGKAWLNQKLKARIGRPVTSEGLHKSPSASDFHGGALGLPDDPMKDIVDIQRELLAKKEAVVVNRRSAVNTANKDK</sequence>
<dbReference type="GO" id="GO:0005783">
    <property type="term" value="C:endoplasmic reticulum"/>
    <property type="evidence" value="ECO:0007669"/>
    <property type="project" value="TreeGrafter"/>
</dbReference>
<evidence type="ECO:0000256" key="2">
    <source>
        <dbReference type="ARBA" id="ARBA00022679"/>
    </source>
</evidence>
<feature type="transmembrane region" description="Helical" evidence="7">
    <location>
        <begin position="401"/>
        <end position="419"/>
    </location>
</feature>
<feature type="transmembrane region" description="Helical" evidence="7">
    <location>
        <begin position="469"/>
        <end position="490"/>
    </location>
</feature>
<dbReference type="Pfam" id="PF03062">
    <property type="entry name" value="MBOAT"/>
    <property type="match status" value="1"/>
</dbReference>
<feature type="transmembrane region" description="Helical" evidence="7">
    <location>
        <begin position="116"/>
        <end position="132"/>
    </location>
</feature>
<evidence type="ECO:0000256" key="7">
    <source>
        <dbReference type="SAM" id="Phobius"/>
    </source>
</evidence>
<dbReference type="InterPro" id="IPR049941">
    <property type="entry name" value="LPLAT_7/PORCN-like"/>
</dbReference>
<keyword evidence="2" id="KW-0808">Transferase</keyword>
<keyword evidence="4 7" id="KW-1133">Transmembrane helix</keyword>
<feature type="transmembrane region" description="Helical" evidence="7">
    <location>
        <begin position="144"/>
        <end position="167"/>
    </location>
</feature>
<keyword evidence="6" id="KW-0012">Acyltransferase</keyword>
<feature type="transmembrane region" description="Helical" evidence="7">
    <location>
        <begin position="48"/>
        <end position="64"/>
    </location>
</feature>
<evidence type="ECO:0000256" key="6">
    <source>
        <dbReference type="ARBA" id="ARBA00023315"/>
    </source>
</evidence>
<dbReference type="PANTHER" id="PTHR13906:SF4">
    <property type="entry name" value="LYSOPHOSPHOLIPID ACYLTRANSFERASE 6"/>
    <property type="match status" value="1"/>
</dbReference>
<reference evidence="8" key="1">
    <citation type="submission" date="2015-10" db="EMBL/GenBank/DDBJ databases">
        <authorList>
            <person name="Regsiter A."/>
            <person name="william w."/>
        </authorList>
    </citation>
    <scope>NUCLEOTIDE SEQUENCE</scope>
    <source>
        <strain evidence="8">Montdore</strain>
    </source>
</reference>
<gene>
    <name evidence="8" type="ORF">GSTUAT00003977001</name>
</gene>
<evidence type="ECO:0000256" key="5">
    <source>
        <dbReference type="ARBA" id="ARBA00023136"/>
    </source>
</evidence>
<keyword evidence="3 7" id="KW-0812">Transmembrane</keyword>
<evidence type="ECO:0000313" key="9">
    <source>
        <dbReference type="Proteomes" id="UP001412239"/>
    </source>
</evidence>
<keyword evidence="5 7" id="KW-0472">Membrane</keyword>
<dbReference type="GO" id="GO:0046474">
    <property type="term" value="P:glycerophospholipid biosynthetic process"/>
    <property type="evidence" value="ECO:0007669"/>
    <property type="project" value="TreeGrafter"/>
</dbReference>
<organism evidence="8 9">
    <name type="scientific">Tuber aestivum</name>
    <name type="common">summer truffle</name>
    <dbReference type="NCBI Taxonomy" id="59557"/>
    <lineage>
        <taxon>Eukaryota</taxon>
        <taxon>Fungi</taxon>
        <taxon>Dikarya</taxon>
        <taxon>Ascomycota</taxon>
        <taxon>Pezizomycotina</taxon>
        <taxon>Pezizomycetes</taxon>
        <taxon>Pezizales</taxon>
        <taxon>Tuberaceae</taxon>
        <taxon>Tuber</taxon>
    </lineage>
</organism>
<feature type="transmembrane region" description="Helical" evidence="7">
    <location>
        <begin position="249"/>
        <end position="270"/>
    </location>
</feature>
<feature type="transmembrane region" description="Helical" evidence="7">
    <location>
        <begin position="187"/>
        <end position="207"/>
    </location>
</feature>
<dbReference type="PANTHER" id="PTHR13906">
    <property type="entry name" value="PORCUPINE"/>
    <property type="match status" value="1"/>
</dbReference>
<keyword evidence="9" id="KW-1185">Reference proteome</keyword>
<feature type="transmembrane region" description="Helical" evidence="7">
    <location>
        <begin position="440"/>
        <end position="463"/>
    </location>
</feature>
<evidence type="ECO:0000256" key="1">
    <source>
        <dbReference type="ARBA" id="ARBA00004141"/>
    </source>
</evidence>
<name>A0A292PWJ9_9PEZI</name>
<proteinExistence type="predicted"/>
<dbReference type="GO" id="GO:0016020">
    <property type="term" value="C:membrane"/>
    <property type="evidence" value="ECO:0007669"/>
    <property type="project" value="UniProtKB-SubCell"/>
</dbReference>
<evidence type="ECO:0000256" key="4">
    <source>
        <dbReference type="ARBA" id="ARBA00022989"/>
    </source>
</evidence>
<feature type="transmembrane region" description="Helical" evidence="7">
    <location>
        <begin position="76"/>
        <end position="96"/>
    </location>
</feature>
<dbReference type="GO" id="GO:0047184">
    <property type="term" value="F:1-acylglycerophosphocholine O-acyltransferase activity"/>
    <property type="evidence" value="ECO:0007669"/>
    <property type="project" value="TreeGrafter"/>
</dbReference>